<dbReference type="EMBL" id="CP063169">
    <property type="protein sequence ID" value="QOR71338.1"/>
    <property type="molecule type" value="Genomic_DNA"/>
</dbReference>
<reference evidence="2 3" key="1">
    <citation type="submission" date="2020-10" db="EMBL/GenBank/DDBJ databases">
        <title>Haloactinobacterium sp. RN3S43, a bacterium isolated from saline soil.</title>
        <authorList>
            <person name="Sun J.-Q."/>
        </authorList>
    </citation>
    <scope>NUCLEOTIDE SEQUENCE [LARGE SCALE GENOMIC DNA]</scope>
    <source>
        <strain evidence="2 3">RN3S43</strain>
    </source>
</reference>
<feature type="domain" description="SnoaL-like" evidence="1">
    <location>
        <begin position="24"/>
        <end position="136"/>
    </location>
</feature>
<gene>
    <name evidence="2" type="ORF">IM660_03275</name>
</gene>
<name>A0A7M1SUV6_9MICO</name>
<proteinExistence type="predicted"/>
<dbReference type="InterPro" id="IPR037401">
    <property type="entry name" value="SnoaL-like"/>
</dbReference>
<dbReference type="Pfam" id="PF12680">
    <property type="entry name" value="SnoaL_2"/>
    <property type="match status" value="1"/>
</dbReference>
<dbReference type="Gene3D" id="3.10.450.50">
    <property type="match status" value="1"/>
</dbReference>
<sequence>MRSQNETDAPSTTASESEPFTVLRRLHEALESGGHGEQLRELFVPEAELVERPNVLKPDGATATVGDMIAASTAGASLLAVQRYAVHSCVAAGDEVAVRLTWEGEVAADAGPFRRGQVLTAHIAQFATVRDGRIVRLETFDCYEPFDR</sequence>
<evidence type="ECO:0000313" key="3">
    <source>
        <dbReference type="Proteomes" id="UP000593758"/>
    </source>
</evidence>
<dbReference type="InterPro" id="IPR032710">
    <property type="entry name" value="NTF2-like_dom_sf"/>
</dbReference>
<dbReference type="SUPFAM" id="SSF54427">
    <property type="entry name" value="NTF2-like"/>
    <property type="match status" value="1"/>
</dbReference>
<dbReference type="Proteomes" id="UP000593758">
    <property type="component" value="Chromosome"/>
</dbReference>
<organism evidence="2 3">
    <name type="scientific">Ruania alkalisoli</name>
    <dbReference type="NCBI Taxonomy" id="2779775"/>
    <lineage>
        <taxon>Bacteria</taxon>
        <taxon>Bacillati</taxon>
        <taxon>Actinomycetota</taxon>
        <taxon>Actinomycetes</taxon>
        <taxon>Micrococcales</taxon>
        <taxon>Ruaniaceae</taxon>
        <taxon>Ruania</taxon>
    </lineage>
</organism>
<evidence type="ECO:0000259" key="1">
    <source>
        <dbReference type="Pfam" id="PF12680"/>
    </source>
</evidence>
<dbReference type="RefSeq" id="WP_193498002.1">
    <property type="nucleotide sequence ID" value="NZ_CP063169.1"/>
</dbReference>
<accession>A0A7M1SUV6</accession>
<dbReference type="KEGG" id="halt:IM660_03275"/>
<protein>
    <submittedName>
        <fullName evidence="2">Nuclear transport factor 2 family protein</fullName>
    </submittedName>
</protein>
<evidence type="ECO:0000313" key="2">
    <source>
        <dbReference type="EMBL" id="QOR71338.1"/>
    </source>
</evidence>
<keyword evidence="3" id="KW-1185">Reference proteome</keyword>
<dbReference type="AlphaFoldDB" id="A0A7M1SUV6"/>